<keyword evidence="1" id="KW-0227">DNA damage</keyword>
<dbReference type="PANTHER" id="PTHR32182">
    <property type="entry name" value="DNA REPLICATION AND REPAIR PROTEIN RECF"/>
    <property type="match status" value="1"/>
</dbReference>
<evidence type="ECO:0000256" key="2">
    <source>
        <dbReference type="SAM" id="Coils"/>
    </source>
</evidence>
<sequence>MSDQPEPGPGFRLQRLEVRNWGTFHDRIWSFGLDGASGLLTGDIGSGKSTLVDAITTLLLPANKIAYNRAAGAETRERSLRSYVLGYYKSERSEDTGNSRPVALRHNSCYAVILGVFTNASNDSTVSLAQVFWLHDGNPGQPERFFVVTDRPLSIAGDFSDFGTDITALKQRLRTAGIKRFDGFPEYGKDFRRRLGIASDQAMDLFHQTVSMKAVDNLNAFVRSHMLEPFDTTELINGLVTHFDDLNKAHQAVLTARAQIEALTPLIAHCDSADNLQRAIDRLTHLRAAVPYFCAHGKAEALHQRIITSQGQHQRLERQLAKLGDELTGARQRQTNLELERAGHGGDRIAMIESDIKQVKEQQNERRARAGQFAALLNEAGLTSVDDPEQFEKRRAEITAKAEHSEQQRPHLQKELDDAQAAVRDLTTKLKEVNAEILSLKNRRSNIPRDSLQRRQRMCADLDLAEDELPFAGELIQVRQDAGDWEGAAERLLHGFALSILVPHHHYPAVSDWINAHHLGGRVVYFRVPARTTAPAPVRPETLSARLEVRDGPLRSWLESELSHRAAQVCVDTMDDFRRHERAITRAGQIKGAGGRHEKDDRRRIDDRTSYVLGWSNELKVKAIMTHAATLTADTSAAEKLRSDLLHRQNQAIDLEKVLSRLGVFADYAELDWRRSAARVVDLQKERERLENSSGELQRIAVELKQIGELIGGHEQTQRQLQGKAGAVEGNINTDRALLDQARATTAEPQYATAVPFFTDLGEMTAGTPVTTAEQYDKLAVSLHRHIGDEREKADSALGKEQADAVRAMTNFRRSYPQLTKEMDDSLAAAPEYRALYQKLVDDDLPRFEKDFKQYLNTNTIREIASFNSQLNRQCDLIRERIDVINQSLVDIDYNEGRYIRLEVHPTPNTDIRDFRAELRACTDDSLNPDDDDQYSERKFLQVKQLIERFRGREGHTDADKTWTRRVTDVRNWFTFSASERWREDDTEHETYTDSGGKSGGQKEKLAYTILAASLAYQFRLDDPATADHTFRFVVIDEAFGRGSAESAEYALRLFQRLGLQLLIVTPLQKIHVIEPFVNAVGYVDNPRGDNSRLHCMTIEEYHQQQLAHAQRRAHTYETSHAA</sequence>
<evidence type="ECO:0000256" key="1">
    <source>
        <dbReference type="ARBA" id="ARBA00023236"/>
    </source>
</evidence>
<name>A0ABQ3WTC3_9ACTN</name>
<accession>A0ABQ3WTC3</accession>
<organism evidence="3">
    <name type="scientific">Actinoplanes campanulatus</name>
    <dbReference type="NCBI Taxonomy" id="113559"/>
    <lineage>
        <taxon>Bacteria</taxon>
        <taxon>Bacillati</taxon>
        <taxon>Actinomycetota</taxon>
        <taxon>Actinomycetes</taxon>
        <taxon>Micromonosporales</taxon>
        <taxon>Micromonosporaceae</taxon>
        <taxon>Actinoplanes</taxon>
    </lineage>
</organism>
<feature type="coiled-coil region" evidence="2">
    <location>
        <begin position="313"/>
        <end position="340"/>
    </location>
</feature>
<dbReference type="SUPFAM" id="SSF52540">
    <property type="entry name" value="P-loop containing nucleoside triphosphate hydrolases"/>
    <property type="match status" value="1"/>
</dbReference>
<keyword evidence="1" id="KW-0742">SOS response</keyword>
<gene>
    <name evidence="3" type="ORF">Aca07nite_67840</name>
</gene>
<keyword evidence="2" id="KW-0175">Coiled coil</keyword>
<reference evidence="3" key="1">
    <citation type="submission" date="2021-01" db="EMBL/GenBank/DDBJ databases">
        <title>Whole genome shotgun sequence of Actinoplanes capillaceus NBRC 16408.</title>
        <authorList>
            <person name="Komaki H."/>
            <person name="Tamura T."/>
        </authorList>
    </citation>
    <scope>NUCLEOTIDE SEQUENCE [LARGE SCALE GENOMIC DNA]</scope>
    <source>
        <strain evidence="3">NBRC 16408</strain>
    </source>
</reference>
<dbReference type="Pfam" id="PF13555">
    <property type="entry name" value="AAA_29"/>
    <property type="match status" value="1"/>
</dbReference>
<dbReference type="InterPro" id="IPR027417">
    <property type="entry name" value="P-loop_NTPase"/>
</dbReference>
<dbReference type="EMBL" id="BOMF01000128">
    <property type="protein sequence ID" value="GID49509.1"/>
    <property type="molecule type" value="Genomic_DNA"/>
</dbReference>
<keyword evidence="3" id="KW-0067">ATP-binding</keyword>
<dbReference type="PANTHER" id="PTHR32182:SF22">
    <property type="entry name" value="ATP-DEPENDENT ENDONUCLEASE, OLD FAMILY-RELATED"/>
    <property type="match status" value="1"/>
</dbReference>
<dbReference type="Gene3D" id="3.40.50.300">
    <property type="entry name" value="P-loop containing nucleotide triphosphate hydrolases"/>
    <property type="match status" value="1"/>
</dbReference>
<feature type="coiled-coil region" evidence="2">
    <location>
        <begin position="402"/>
        <end position="443"/>
    </location>
</feature>
<proteinExistence type="predicted"/>
<evidence type="ECO:0000313" key="3">
    <source>
        <dbReference type="EMBL" id="GID49509.1"/>
    </source>
</evidence>
<protein>
    <submittedName>
        <fullName evidence="3">ATP-binding protein</fullName>
    </submittedName>
</protein>
<comment type="caution">
    <text evidence="3">The sequence shown here is derived from an EMBL/GenBank/DDBJ whole genome shotgun (WGS) entry which is preliminary data.</text>
</comment>
<dbReference type="Pfam" id="PF13558">
    <property type="entry name" value="SbcC_Walker_B"/>
    <property type="match status" value="1"/>
</dbReference>
<dbReference type="GO" id="GO:0005524">
    <property type="term" value="F:ATP binding"/>
    <property type="evidence" value="ECO:0007669"/>
    <property type="project" value="UniProtKB-KW"/>
</dbReference>
<keyword evidence="3" id="KW-0547">Nucleotide-binding</keyword>